<dbReference type="Pfam" id="PF11886">
    <property type="entry name" value="TOC159_MAD"/>
    <property type="match status" value="1"/>
</dbReference>
<comment type="caution">
    <text evidence="2">The sequence shown here is derived from an EMBL/GenBank/DDBJ whole genome shotgun (WGS) entry which is preliminary data.</text>
</comment>
<protein>
    <recommendedName>
        <fullName evidence="1">Translocase of chloroplast 159/132 membrane anchor domain-containing protein</fullName>
    </recommendedName>
</protein>
<proteinExistence type="predicted"/>
<feature type="domain" description="Translocase of chloroplast 159/132 membrane anchor" evidence="1">
    <location>
        <begin position="1"/>
        <end position="59"/>
    </location>
</feature>
<accession>A0AAE0E6X2</accession>
<dbReference type="AlphaFoldDB" id="A0AAE0E6X2"/>
<evidence type="ECO:0000259" key="1">
    <source>
        <dbReference type="Pfam" id="PF11886"/>
    </source>
</evidence>
<evidence type="ECO:0000313" key="2">
    <source>
        <dbReference type="EMBL" id="KAK3213124.1"/>
    </source>
</evidence>
<dbReference type="Proteomes" id="UP001281410">
    <property type="component" value="Unassembled WGS sequence"/>
</dbReference>
<sequence length="99" mass="11036">MVLSGGIQSEFQPSRGMKVMVNANLNNRKVGQICVKLSSSEHMEIALIAVFSILRGLLRKRATENSSSESFGEEREKLEMQVLWCAFQILLFGNCGREG</sequence>
<gene>
    <name evidence="2" type="ORF">Dsin_017830</name>
</gene>
<name>A0AAE0E6X2_9ROSI</name>
<keyword evidence="3" id="KW-1185">Reference proteome</keyword>
<dbReference type="InterPro" id="IPR024283">
    <property type="entry name" value="TOC159_MAD"/>
</dbReference>
<evidence type="ECO:0000313" key="3">
    <source>
        <dbReference type="Proteomes" id="UP001281410"/>
    </source>
</evidence>
<organism evidence="2 3">
    <name type="scientific">Dipteronia sinensis</name>
    <dbReference type="NCBI Taxonomy" id="43782"/>
    <lineage>
        <taxon>Eukaryota</taxon>
        <taxon>Viridiplantae</taxon>
        <taxon>Streptophyta</taxon>
        <taxon>Embryophyta</taxon>
        <taxon>Tracheophyta</taxon>
        <taxon>Spermatophyta</taxon>
        <taxon>Magnoliopsida</taxon>
        <taxon>eudicotyledons</taxon>
        <taxon>Gunneridae</taxon>
        <taxon>Pentapetalae</taxon>
        <taxon>rosids</taxon>
        <taxon>malvids</taxon>
        <taxon>Sapindales</taxon>
        <taxon>Sapindaceae</taxon>
        <taxon>Hippocastanoideae</taxon>
        <taxon>Acereae</taxon>
        <taxon>Dipteronia</taxon>
    </lineage>
</organism>
<dbReference type="EMBL" id="JANJYJ010000005">
    <property type="protein sequence ID" value="KAK3213124.1"/>
    <property type="molecule type" value="Genomic_DNA"/>
</dbReference>
<reference evidence="2" key="1">
    <citation type="journal article" date="2023" name="Plant J.">
        <title>Genome sequences and population genomics provide insights into the demographic history, inbreeding, and mutation load of two 'living fossil' tree species of Dipteronia.</title>
        <authorList>
            <person name="Feng Y."/>
            <person name="Comes H.P."/>
            <person name="Chen J."/>
            <person name="Zhu S."/>
            <person name="Lu R."/>
            <person name="Zhang X."/>
            <person name="Li P."/>
            <person name="Qiu J."/>
            <person name="Olsen K.M."/>
            <person name="Qiu Y."/>
        </authorList>
    </citation>
    <scope>NUCLEOTIDE SEQUENCE</scope>
    <source>
        <strain evidence="2">NBL</strain>
    </source>
</reference>